<reference evidence="1 2" key="1">
    <citation type="submission" date="2017-12" db="EMBL/GenBank/DDBJ databases">
        <title>High-resolution comparative analysis of great ape genomes.</title>
        <authorList>
            <person name="Pollen A."/>
            <person name="Hastie A."/>
            <person name="Hormozdiari F."/>
            <person name="Dougherty M."/>
            <person name="Liu R."/>
            <person name="Chaisson M."/>
            <person name="Hoppe E."/>
            <person name="Hill C."/>
            <person name="Pang A."/>
            <person name="Hillier L."/>
            <person name="Baker C."/>
            <person name="Armstrong J."/>
            <person name="Shendure J."/>
            <person name="Paten B."/>
            <person name="Wilson R."/>
            <person name="Chao H."/>
            <person name="Schneider V."/>
            <person name="Ventura M."/>
            <person name="Kronenberg Z."/>
            <person name="Murali S."/>
            <person name="Gordon D."/>
            <person name="Cantsilieris S."/>
            <person name="Munson K."/>
            <person name="Nelson B."/>
            <person name="Raja A."/>
            <person name="Underwood J."/>
            <person name="Diekhans M."/>
            <person name="Fiddes I."/>
            <person name="Haussler D."/>
            <person name="Eichler E."/>
        </authorList>
    </citation>
    <scope>NUCLEOTIDE SEQUENCE [LARGE SCALE GENOMIC DNA]</scope>
    <source>
        <strain evidence="1">Yerkes chimp pedigree #C0471</strain>
    </source>
</reference>
<comment type="caution">
    <text evidence="1">The sequence shown here is derived from an EMBL/GenBank/DDBJ whole genome shotgun (WGS) entry which is preliminary data.</text>
</comment>
<accession>A0A2J8ILK3</accession>
<gene>
    <name evidence="1" type="ORF">CK820_G0055535</name>
</gene>
<dbReference type="Proteomes" id="UP000236370">
    <property type="component" value="Unassembled WGS sequence"/>
</dbReference>
<evidence type="ECO:0000313" key="2">
    <source>
        <dbReference type="Proteomes" id="UP000236370"/>
    </source>
</evidence>
<name>A0A2J8ILK3_PANTR</name>
<feature type="non-terminal residue" evidence="1">
    <location>
        <position position="1"/>
    </location>
</feature>
<dbReference type="EMBL" id="NBAG03000780">
    <property type="protein sequence ID" value="PNI11400.1"/>
    <property type="molecule type" value="Genomic_DNA"/>
</dbReference>
<dbReference type="AlphaFoldDB" id="A0A2J8ILK3"/>
<sequence>RGDVLQPLEEAESRFPHQKSTCACTRRACRPLPSHPGGLFSSLTEVGSLLEAPTCLLGKTPRLAHALLAGPFLTGSTVLLGLTTSPSPWAASSLPCLGPQRHHFHSIQGLSNIKLSWLGRFL</sequence>
<proteinExistence type="predicted"/>
<organism evidence="1 2">
    <name type="scientific">Pan troglodytes</name>
    <name type="common">Chimpanzee</name>
    <dbReference type="NCBI Taxonomy" id="9598"/>
    <lineage>
        <taxon>Eukaryota</taxon>
        <taxon>Metazoa</taxon>
        <taxon>Chordata</taxon>
        <taxon>Craniata</taxon>
        <taxon>Vertebrata</taxon>
        <taxon>Euteleostomi</taxon>
        <taxon>Mammalia</taxon>
        <taxon>Eutheria</taxon>
        <taxon>Euarchontoglires</taxon>
        <taxon>Primates</taxon>
        <taxon>Haplorrhini</taxon>
        <taxon>Catarrhini</taxon>
        <taxon>Hominidae</taxon>
        <taxon>Pan</taxon>
    </lineage>
</organism>
<protein>
    <submittedName>
        <fullName evidence="1">Uncharacterized protein</fullName>
    </submittedName>
</protein>
<evidence type="ECO:0000313" key="1">
    <source>
        <dbReference type="EMBL" id="PNI11400.1"/>
    </source>
</evidence>